<dbReference type="SUPFAM" id="SSF69318">
    <property type="entry name" value="Integrin alpha N-terminal domain"/>
    <property type="match status" value="2"/>
</dbReference>
<feature type="domain" description="Insecticide toxin TcdB middle/N-terminal" evidence="4">
    <location>
        <begin position="1811"/>
        <end position="1951"/>
    </location>
</feature>
<sequence length="3379" mass="379554">MKNNKILLSPKNAGFFLITSSLLFTLSSWSLNNIKKENGQSKSHNIQYLRPFRENNNSKKGSAIFSNIVKTSDHPIENILPRPSTETNLFEGSIGSADPNNWYDEASDNVFNVTLDNIDHNKEYVLTYQVQGLDNIASVTRSINQSLSLGGYVQSKSEKWNIVKENIDPTLLKKGVNHILFNANGKKNFYRIKDVKIVENTNKTADLFKINSKIYKDNTFYLRGFVNSNSNITTIQILDKNIKLEGNEFEYFDEKISLKTELNIKFKNNHGNIVANKTIKLDNQEKTFETVSYNAAKEKIVYNNKYGYLIGLRAIDSPPVDPSITNLAKDFYGYRYKSSTGTPSIIHIPYNKNLIPKGYSEADIAAFRFDYNKKRWERIKYDSINVENEYLIVKNEGGGDTDYVNGIIKNPQSPETSSFTPTTINDIPVANPVSNVNLIAPPKANQQGSANVQYPIEIPAGVNGLQPNVSINYNSDSKNGGWAGIGWDVSAVETIDIDTRWGVPEFNDEKETEIYSIGGEQLVFDDGYLPTKITKENPFLKPRVSGDKLFYFRTGVKEGIKITRKNSSTSTYTWEITDNSGTKKEYNDFLKDATGNIVKWYLSKVTDRYGNEAVYQYEEIVYNNGRNKYLSKITYSNTIIEFNNQQGVRPDVTSSHKLGVKISDFKLLENITIKRANTIVRQYSFLYNDGDFGKKLLSQIIQKDKDENVFNKHSLGYNRLDGHIFSEEGKKDIFAGDDNLTSGNFDEGQMSVISGTQGKSTNWKGAVTFGASKKMFWLDLKKSGTIGLNYSYTENENFGKSQLMDIDGDGLPDKVFYKDGGTIKYRRNLGNSFGAINSVSGFSNIPLSKNNAYVNSFGIEFSWKFIQGGISYSTTNSNSPIYFSDVNADGLSDLVYYGKVFFNKMRINSSNNDYNDFAATEDNSTALLDTPNPILKGIDAPKTTTPESESNMLANIVRVWEAPVTGNINIAAAVSLNQISTDGVKIWIEKGSVHREVDNINENDIQPSTIISGIIRFDNNNQSGGLSVSTFVKKGQRIYLIASSIDNAKGDKILVDSNIQYTDKDLNLEDANGYKYFKSNFSDTFLSSDNKGAAIGDKGKINIDWNLMDDIAFTDDVEFKIYKSERRSYLQNVDEDADIIENRTLIFHHKLNRGSSLNGVTSLSNILNTALTNIPVNQSSIDGQPTITILNFEVSSDTNITWDKINWKPKIDVISLSQTTSINATVQYLAFPERLGSTQFYTNNVENIDSLNIAPTENPIYFPGYNSCYNQPLSIPTSISPENNLNGKKVTFSIKIKNFHTNQNTIIPLQVFKRTVTVQNNSLPIPYIVAPRIIYSDEQAYFEIHTDSYELSKYLLSLNSKVRYAFQNASNCTNSFDSVFWTSYYSFRAQTKHYNSSMGQMWQGWGGFSYNASKYPDNPLREREFFVEANDNTPYFPEPTHCGNPDTPGYEDCMLNFVKEQQNKRYFTSLVLDPEQEIYTSPMESAFQDRNYMQPYNLLARTPSVNFEGDPSFATEHPTGIISHSKASSLNIYGSIAGGGASGGYSKDETSEFFQDFNGDQYPDIVVGNQYYKTTNTGALTNAVTIASGDKTMKNKTVNGGVSFPLAGGSINSEKASNTLTSGFTSFGELNSQFGSSFSATGVGLNGSIGGSRSENENIWLDINGDSLMDYIANGNVYVNDGKQFVFEPDWNVGSVYKNESIALSGGGGVNLGQGSWVVGVGKNFSFSKTKVIFIDLTGDGLVDKLERDNNHYKLFVNTGQKISRYPIDMGDIDFEIKNDQNSMGYNFMGTLCPVIFFFKICVSFGAGKDKSTNKQTVELRDFDGDGLADILLSNNNAEITVFPNQANKSNLLTEINNPLGGTIFLNYDNVNPNSHIKIGNTYQMPYSKQVLTGILIDNTQSQDGLNLSNKSLPPAYKRYLFEYENGVQDRRERAFLGFGKVKSTDYSGGKGVSEITEYETNYSSKQDFYVPYSDSAVRKYFYKKGLVKSVTVMDSLSRPRSVVKYTYNYFDQAADTYTLSEGKAEPVYKDIGRIIPLLYKTETTTTEYNGSILHSKKLISTIEQYDKYGNVLKYTDRGKDITDTTDDIKVTITYHPVTSKNAGGIPYQHTVTNSAGVVLRKSQTTIDTDGNITNIKRQYGNKNVDYNYEYDSYGNLTKSIFPLDQNDQRMFYQYEYDPVYHTYITKVTDAYGYTSKTQYDDNYLFGVPKKITDLNNVVSEYTYDSFGRMTQYKSPFDNDWTIKLHYYTEGTQNANVAITERKAPTINGVTPTINYFSSLFTDYWGEELATKKLAGGESGNYIYTFEKSPIKDIRGRNIKAFINKLALQSPGDVVTNLKTYYPQLNEMLNSSEFQDYYITYKYDELNRPVKSIQKGVLADDNPNNTLETKTTYGFGADKNGEIQFTKTIETPRGAKTTTYTDERGRTTSVKQTGDNTNLWTSYNYDLLGQLIKVTDQNSKNITYSYDGLGRRISENHPDAGLSNYTYDEANHLIAFDNPVLRESGHEILYTYNYNQLTKITYPDHIVKYEYGLPGAVNNGAGRLIKQTDRTGIQMFKYSRLGQLTEEKRFMIAPNETAKVFKTSYDYDVYNRINKIVYPDNEEVLYSYNPFGLLNGIQSIMPTTGATSNIVSSISYDYNDQMTSVTAGNGTVTEYQRDPWGRLEKLMLNAPISLTSLGEIIRSNAYTYDKDNNVTGIITAVPMGINNTVLNGVASEKTFTYDGFNRLKTSLIKATGPDEKKYYQLDMAYNNSHGIASKHSRWKTYRSDVCSNPAKEGANMVYHYDDTNHPNAVSSITSTIGGRYTTPWDCGTGFNVSAMDTNEYYTYDANGNMTLVENEASQDPFSLPERTVKRQLFWDTQNHLKGIAQDNALHHYVYDAGGERSLKSEGIVRNIFTNGNVGSGRPRTTMEPYTYYPNGYAVVNGAQLSKHYYIGSNKIAAKVTDLPSHGFASELTPTLNELSATSMREVESMIQEAGYPPVAWANIDDSTLETEETCSNAVLAAASNFNPKTNCYKKLMAGYNAALQTGTVCEFWHNFQLDDCMINQPNDEELESQTYWVHPDHLGSGSVITNQSGNTTNWYEYMPFGEMLMEQSNGDYNNVYKYNGKELDDATQLYYYGARYYDPNTSVWLSVDPLAIYHPVMETEFYGDGQHNGGVFNSGNLNAYIYCYQNPVIFVDPNGKQSFAGALRGVPYGQLNNVNKGWRESLRNGGGYQMDFVPLFGDFKGAIEGIAGTDMQGNKLSGTERFLSILLLSELKDVNNAYRFLKLTTKGIDYALNDVSRLQHAFKHAKDIKEFASATWNKNTREAWKAFNSDILSTATKTFENVLGGTKVKGFYKKVDGQDIATYIYAEGKNKGKIATTVVLNENQMKKFKLK</sequence>
<evidence type="ECO:0000313" key="5">
    <source>
        <dbReference type="EMBL" id="SMP90873.1"/>
    </source>
</evidence>
<dbReference type="NCBIfam" id="TIGR01643">
    <property type="entry name" value="YD_repeat_2x"/>
    <property type="match status" value="1"/>
</dbReference>
<evidence type="ECO:0000256" key="3">
    <source>
        <dbReference type="ARBA" id="ARBA00023026"/>
    </source>
</evidence>
<evidence type="ECO:0000313" key="6">
    <source>
        <dbReference type="Proteomes" id="UP001158050"/>
    </source>
</evidence>
<keyword evidence="2" id="KW-0964">Secreted</keyword>
<dbReference type="InterPro" id="IPR031325">
    <property type="entry name" value="RHS_repeat"/>
</dbReference>
<dbReference type="InterPro" id="IPR006530">
    <property type="entry name" value="YD"/>
</dbReference>
<name>A0ABY1QZS7_9FLAO</name>
<gene>
    <name evidence="5" type="ORF">SAMN05421679_102467</name>
</gene>
<dbReference type="InterPro" id="IPR022045">
    <property type="entry name" value="TcdB_toxin_mid/N"/>
</dbReference>
<dbReference type="InterPro" id="IPR028994">
    <property type="entry name" value="Integrin_alpha_N"/>
</dbReference>
<dbReference type="EMBL" id="FXUO01000002">
    <property type="protein sequence ID" value="SMP90873.1"/>
    <property type="molecule type" value="Genomic_DNA"/>
</dbReference>
<dbReference type="Pfam" id="PF12256">
    <property type="entry name" value="TcdB_toxin_midN"/>
    <property type="match status" value="1"/>
</dbReference>
<comment type="subcellular location">
    <subcellularLocation>
        <location evidence="1">Secreted</location>
    </subcellularLocation>
</comment>
<keyword evidence="3" id="KW-0843">Virulence</keyword>
<organism evidence="5 6">
    <name type="scientific">Epilithonimonas pallida</name>
    <dbReference type="NCBI Taxonomy" id="373671"/>
    <lineage>
        <taxon>Bacteria</taxon>
        <taxon>Pseudomonadati</taxon>
        <taxon>Bacteroidota</taxon>
        <taxon>Flavobacteriia</taxon>
        <taxon>Flavobacteriales</taxon>
        <taxon>Weeksellaceae</taxon>
        <taxon>Chryseobacterium group</taxon>
        <taxon>Epilithonimonas</taxon>
    </lineage>
</organism>
<dbReference type="PANTHER" id="PTHR32305">
    <property type="match status" value="1"/>
</dbReference>
<dbReference type="RefSeq" id="WP_283415950.1">
    <property type="nucleotide sequence ID" value="NZ_FXUO01000002.1"/>
</dbReference>
<proteinExistence type="predicted"/>
<comment type="caution">
    <text evidence="5">The sequence shown here is derived from an EMBL/GenBank/DDBJ whole genome shotgun (WGS) entry which is preliminary data.</text>
</comment>
<keyword evidence="6" id="KW-1185">Reference proteome</keyword>
<dbReference type="Proteomes" id="UP001158050">
    <property type="component" value="Unassembled WGS sequence"/>
</dbReference>
<evidence type="ECO:0000256" key="2">
    <source>
        <dbReference type="ARBA" id="ARBA00022525"/>
    </source>
</evidence>
<protein>
    <submittedName>
        <fullName evidence="5">RHS repeat-associated core domain-containing protein</fullName>
    </submittedName>
</protein>
<evidence type="ECO:0000259" key="4">
    <source>
        <dbReference type="Pfam" id="PF12256"/>
    </source>
</evidence>
<dbReference type="Pfam" id="PF05593">
    <property type="entry name" value="RHS_repeat"/>
    <property type="match status" value="2"/>
</dbReference>
<reference evidence="5 6" key="1">
    <citation type="submission" date="2017-05" db="EMBL/GenBank/DDBJ databases">
        <authorList>
            <person name="Varghese N."/>
            <person name="Submissions S."/>
        </authorList>
    </citation>
    <scope>NUCLEOTIDE SEQUENCE [LARGE SCALE GENOMIC DNA]</scope>
    <source>
        <strain evidence="5 6">DSM 18015</strain>
    </source>
</reference>
<dbReference type="Gene3D" id="2.180.10.10">
    <property type="entry name" value="RHS repeat-associated core"/>
    <property type="match status" value="3"/>
</dbReference>
<accession>A0ABY1QZS7</accession>
<dbReference type="InterPro" id="IPR050708">
    <property type="entry name" value="T6SS_VgrG/RHS"/>
</dbReference>
<dbReference type="InterPro" id="IPR003284">
    <property type="entry name" value="Sal_SpvB"/>
</dbReference>
<dbReference type="NCBIfam" id="TIGR03696">
    <property type="entry name" value="Rhs_assc_core"/>
    <property type="match status" value="1"/>
</dbReference>
<dbReference type="InterPro" id="IPR022385">
    <property type="entry name" value="Rhs_assc_core"/>
</dbReference>
<dbReference type="PANTHER" id="PTHR32305:SF15">
    <property type="entry name" value="PROTEIN RHSA-RELATED"/>
    <property type="match status" value="1"/>
</dbReference>
<dbReference type="Pfam" id="PF03534">
    <property type="entry name" value="SpvB"/>
    <property type="match status" value="1"/>
</dbReference>
<evidence type="ECO:0000256" key="1">
    <source>
        <dbReference type="ARBA" id="ARBA00004613"/>
    </source>
</evidence>